<evidence type="ECO:0000256" key="2">
    <source>
        <dbReference type="ARBA" id="ARBA00022771"/>
    </source>
</evidence>
<dbReference type="Gene3D" id="3.30.40.10">
    <property type="entry name" value="Zinc/RING finger domain, C3HC4 (zinc finger)"/>
    <property type="match status" value="1"/>
</dbReference>
<keyword evidence="3" id="KW-0862">Zinc</keyword>
<evidence type="ECO:0000256" key="3">
    <source>
        <dbReference type="ARBA" id="ARBA00022833"/>
    </source>
</evidence>
<feature type="domain" description="RING-type" evidence="7">
    <location>
        <begin position="13"/>
        <end position="60"/>
    </location>
</feature>
<dbReference type="InterPro" id="IPR017907">
    <property type="entry name" value="Znf_RING_CS"/>
</dbReference>
<feature type="region of interest" description="Disordered" evidence="5">
    <location>
        <begin position="121"/>
        <end position="145"/>
    </location>
</feature>
<evidence type="ECO:0000259" key="7">
    <source>
        <dbReference type="PROSITE" id="PS50089"/>
    </source>
</evidence>
<dbReference type="GeneID" id="110082971"/>
<evidence type="ECO:0000256" key="4">
    <source>
        <dbReference type="PROSITE-ProRule" id="PRU00175"/>
    </source>
</evidence>
<keyword evidence="1" id="KW-0479">Metal-binding</keyword>
<keyword evidence="8" id="KW-1185">Reference proteome</keyword>
<dbReference type="PROSITE" id="PS00518">
    <property type="entry name" value="ZF_RING_1"/>
    <property type="match status" value="1"/>
</dbReference>
<dbReference type="PANTHER" id="PTHR22791:SF7">
    <property type="entry name" value="E3 UBIQUITIN-PROTEIN LIGASE RNF183"/>
    <property type="match status" value="1"/>
</dbReference>
<dbReference type="InterPro" id="IPR027370">
    <property type="entry name" value="Znf-RING_euk"/>
</dbReference>
<dbReference type="PROSITE" id="PS50089">
    <property type="entry name" value="ZF_RING_2"/>
    <property type="match status" value="1"/>
</dbReference>
<protein>
    <submittedName>
        <fullName evidence="9">E3 ubiquitin-protein ligase RNF183</fullName>
    </submittedName>
</protein>
<evidence type="ECO:0000313" key="9">
    <source>
        <dbReference type="RefSeq" id="XP_072840623.1"/>
    </source>
</evidence>
<reference evidence="9" key="1">
    <citation type="submission" date="2025-08" db="UniProtKB">
        <authorList>
            <consortium name="RefSeq"/>
        </authorList>
    </citation>
    <scope>IDENTIFICATION</scope>
</reference>
<dbReference type="InterPro" id="IPR001841">
    <property type="entry name" value="Znf_RING"/>
</dbReference>
<evidence type="ECO:0000256" key="6">
    <source>
        <dbReference type="SAM" id="Phobius"/>
    </source>
</evidence>
<sequence>MVEKEGSELPRDCPICWSAYDNIFRTPKLLQCQHSFCIECLAHLSLVSDGRGQLPCPLCRHPTALPPDRLVTELPTNEAVLRLLRLAPNPIVLEGHRLCLREQRQSWHFLRQPRVYTLDLGPEMDANAGHPPESPQTGTTSLPRRTTLRECARNPQLRIFTYLMAIILSMTVLLIFSVFWTKQFLGWGGG</sequence>
<dbReference type="CDD" id="cd16556">
    <property type="entry name" value="RING-HC_RNF183-like"/>
    <property type="match status" value="1"/>
</dbReference>
<dbReference type="Pfam" id="PF13445">
    <property type="entry name" value="zf-RING_UBOX"/>
    <property type="match status" value="1"/>
</dbReference>
<name>A0ABM5F5D9_9SAUR</name>
<gene>
    <name evidence="9" type="primary">RNF183</name>
</gene>
<dbReference type="SMART" id="SM00184">
    <property type="entry name" value="RING"/>
    <property type="match status" value="1"/>
</dbReference>
<keyword evidence="6" id="KW-1133">Transmembrane helix</keyword>
<keyword evidence="2 4" id="KW-0863">Zinc-finger</keyword>
<feature type="compositionally biased region" description="Polar residues" evidence="5">
    <location>
        <begin position="135"/>
        <end position="144"/>
    </location>
</feature>
<dbReference type="SUPFAM" id="SSF57850">
    <property type="entry name" value="RING/U-box"/>
    <property type="match status" value="1"/>
</dbReference>
<evidence type="ECO:0000256" key="5">
    <source>
        <dbReference type="SAM" id="MobiDB-lite"/>
    </source>
</evidence>
<proteinExistence type="predicted"/>
<keyword evidence="6" id="KW-0812">Transmembrane</keyword>
<dbReference type="RefSeq" id="XP_072840623.1">
    <property type="nucleotide sequence ID" value="XM_072984522.1"/>
</dbReference>
<feature type="transmembrane region" description="Helical" evidence="6">
    <location>
        <begin position="159"/>
        <end position="180"/>
    </location>
</feature>
<dbReference type="InterPro" id="IPR013083">
    <property type="entry name" value="Znf_RING/FYVE/PHD"/>
</dbReference>
<dbReference type="PANTHER" id="PTHR22791">
    <property type="entry name" value="RING-TYPE DOMAIN-CONTAINING PROTEIN"/>
    <property type="match status" value="1"/>
</dbReference>
<dbReference type="Proteomes" id="UP001652642">
    <property type="component" value="Chromosome Z"/>
</dbReference>
<dbReference type="InterPro" id="IPR051435">
    <property type="entry name" value="RING_finger_E3_ubiq-ligases"/>
</dbReference>
<evidence type="ECO:0000313" key="8">
    <source>
        <dbReference type="Proteomes" id="UP001652642"/>
    </source>
</evidence>
<evidence type="ECO:0000256" key="1">
    <source>
        <dbReference type="ARBA" id="ARBA00022723"/>
    </source>
</evidence>
<keyword evidence="6" id="KW-0472">Membrane</keyword>
<accession>A0ABM5F5D9</accession>
<organism evidence="8 9">
    <name type="scientific">Pogona vitticeps</name>
    <name type="common">central bearded dragon</name>
    <dbReference type="NCBI Taxonomy" id="103695"/>
    <lineage>
        <taxon>Eukaryota</taxon>
        <taxon>Metazoa</taxon>
        <taxon>Chordata</taxon>
        <taxon>Craniata</taxon>
        <taxon>Vertebrata</taxon>
        <taxon>Euteleostomi</taxon>
        <taxon>Lepidosauria</taxon>
        <taxon>Squamata</taxon>
        <taxon>Bifurcata</taxon>
        <taxon>Unidentata</taxon>
        <taxon>Episquamata</taxon>
        <taxon>Toxicofera</taxon>
        <taxon>Iguania</taxon>
        <taxon>Acrodonta</taxon>
        <taxon>Agamidae</taxon>
        <taxon>Amphibolurinae</taxon>
        <taxon>Pogona</taxon>
    </lineage>
</organism>